<dbReference type="Pfam" id="PF03176">
    <property type="entry name" value="MMPL"/>
    <property type="match status" value="2"/>
</dbReference>
<evidence type="ECO:0000256" key="5">
    <source>
        <dbReference type="ARBA" id="ARBA00022989"/>
    </source>
</evidence>
<proteinExistence type="inferred from homology"/>
<dbReference type="InterPro" id="IPR004869">
    <property type="entry name" value="MMPL_dom"/>
</dbReference>
<evidence type="ECO:0000256" key="7">
    <source>
        <dbReference type="SAM" id="MobiDB-lite"/>
    </source>
</evidence>
<evidence type="ECO:0000259" key="9">
    <source>
        <dbReference type="Pfam" id="PF03176"/>
    </source>
</evidence>
<evidence type="ECO:0000313" key="10">
    <source>
        <dbReference type="EMBL" id="MFC4998145.1"/>
    </source>
</evidence>
<dbReference type="SUPFAM" id="SSF82866">
    <property type="entry name" value="Multidrug efflux transporter AcrB transmembrane domain"/>
    <property type="match status" value="2"/>
</dbReference>
<evidence type="ECO:0000256" key="3">
    <source>
        <dbReference type="ARBA" id="ARBA00022475"/>
    </source>
</evidence>
<keyword evidence="6 8" id="KW-0472">Membrane</keyword>
<dbReference type="Gene3D" id="1.20.1640.10">
    <property type="entry name" value="Multidrug efflux transporter AcrB transmembrane domain"/>
    <property type="match status" value="2"/>
</dbReference>
<feature type="transmembrane region" description="Helical" evidence="8">
    <location>
        <begin position="303"/>
        <end position="324"/>
    </location>
</feature>
<keyword evidence="3" id="KW-1003">Cell membrane</keyword>
<feature type="region of interest" description="Disordered" evidence="7">
    <location>
        <begin position="734"/>
        <end position="762"/>
    </location>
</feature>
<feature type="transmembrane region" description="Helical" evidence="8">
    <location>
        <begin position="22"/>
        <end position="49"/>
    </location>
</feature>
<evidence type="ECO:0000256" key="2">
    <source>
        <dbReference type="ARBA" id="ARBA00010157"/>
    </source>
</evidence>
<dbReference type="Proteomes" id="UP001595912">
    <property type="component" value="Unassembled WGS sequence"/>
</dbReference>
<reference evidence="11" key="1">
    <citation type="journal article" date="2019" name="Int. J. Syst. Evol. Microbiol.">
        <title>The Global Catalogue of Microorganisms (GCM) 10K type strain sequencing project: providing services to taxonomists for standard genome sequencing and annotation.</title>
        <authorList>
            <consortium name="The Broad Institute Genomics Platform"/>
            <consortium name="The Broad Institute Genome Sequencing Center for Infectious Disease"/>
            <person name="Wu L."/>
            <person name="Ma J."/>
        </authorList>
    </citation>
    <scope>NUCLEOTIDE SEQUENCE [LARGE SCALE GENOMIC DNA]</scope>
    <source>
        <strain evidence="11">CGMCC 4.7152</strain>
    </source>
</reference>
<feature type="transmembrane region" description="Helical" evidence="8">
    <location>
        <begin position="394"/>
        <end position="415"/>
    </location>
</feature>
<feature type="transmembrane region" description="Helical" evidence="8">
    <location>
        <begin position="336"/>
        <end position="364"/>
    </location>
</feature>
<keyword evidence="4 8" id="KW-0812">Transmembrane</keyword>
<organism evidence="10 11">
    <name type="scientific">Dactylosporangium cerinum</name>
    <dbReference type="NCBI Taxonomy" id="1434730"/>
    <lineage>
        <taxon>Bacteria</taxon>
        <taxon>Bacillati</taxon>
        <taxon>Actinomycetota</taxon>
        <taxon>Actinomycetes</taxon>
        <taxon>Micromonosporales</taxon>
        <taxon>Micromonosporaceae</taxon>
        <taxon>Dactylosporangium</taxon>
    </lineage>
</organism>
<feature type="transmembrane region" description="Helical" evidence="8">
    <location>
        <begin position="699"/>
        <end position="718"/>
    </location>
</feature>
<comment type="caution">
    <text evidence="10">The sequence shown here is derived from an EMBL/GenBank/DDBJ whole genome shotgun (WGS) entry which is preliminary data.</text>
</comment>
<feature type="compositionally biased region" description="Low complexity" evidence="7">
    <location>
        <begin position="743"/>
        <end position="752"/>
    </location>
</feature>
<dbReference type="InterPro" id="IPR050545">
    <property type="entry name" value="Mycobact_MmpL"/>
</dbReference>
<name>A0ABV9VRR0_9ACTN</name>
<evidence type="ECO:0000313" key="11">
    <source>
        <dbReference type="Proteomes" id="UP001595912"/>
    </source>
</evidence>
<dbReference type="EMBL" id="JBHSIU010000011">
    <property type="protein sequence ID" value="MFC4998145.1"/>
    <property type="molecule type" value="Genomic_DNA"/>
</dbReference>
<evidence type="ECO:0000256" key="8">
    <source>
        <dbReference type="SAM" id="Phobius"/>
    </source>
</evidence>
<dbReference type="PANTHER" id="PTHR33406">
    <property type="entry name" value="MEMBRANE PROTEIN MJ1562-RELATED"/>
    <property type="match status" value="1"/>
</dbReference>
<feature type="domain" description="Membrane transport protein MMPL" evidence="9">
    <location>
        <begin position="138"/>
        <end position="386"/>
    </location>
</feature>
<feature type="transmembrane region" description="Helical" evidence="8">
    <location>
        <begin position="593"/>
        <end position="614"/>
    </location>
</feature>
<feature type="transmembrane region" description="Helical" evidence="8">
    <location>
        <begin position="626"/>
        <end position="651"/>
    </location>
</feature>
<comment type="subcellular location">
    <subcellularLocation>
        <location evidence="1">Cell membrane</location>
        <topology evidence="1">Multi-pass membrane protein</topology>
    </subcellularLocation>
</comment>
<dbReference type="RefSeq" id="WP_380114400.1">
    <property type="nucleotide sequence ID" value="NZ_JBHSIU010000011.1"/>
</dbReference>
<gene>
    <name evidence="10" type="ORF">ACFPIJ_09905</name>
</gene>
<dbReference type="PANTHER" id="PTHR33406:SF6">
    <property type="entry name" value="MEMBRANE PROTEIN YDGH-RELATED"/>
    <property type="match status" value="1"/>
</dbReference>
<evidence type="ECO:0000256" key="1">
    <source>
        <dbReference type="ARBA" id="ARBA00004651"/>
    </source>
</evidence>
<feature type="transmembrane region" description="Helical" evidence="8">
    <location>
        <begin position="672"/>
        <end position="693"/>
    </location>
</feature>
<feature type="transmembrane region" description="Helical" evidence="8">
    <location>
        <begin position="567"/>
        <end position="586"/>
    </location>
</feature>
<sequence length="762" mass="79783">MTEPGTPSTPRSRWYPSRLLQWYARAVVALRWLIVAFWVAAVAATVAWFPAYGTGGNDLEQLIAVDNPAVRSELQSLDKFGFPVLSRVAVVQRNPAGLSTATQTKAVARAKAVTDGAYPDAKPIVAAVPVMNTLGLFPGSAEDGTTIVTLLFTDPSVTFAGQHEAAEQFVANHFDADDGVVGITGSVPARVEQTRIVLSSLPRLEIITVIAVFLIIAFVFRSFVAPVLALAVAGVAIILTLHIGGAAAVRLGVPVPQETQPLLVALLLGVVTDYVVFYFSAVRTQLAEGASRLDAARQATARFTPIIATAGATAAAGTGALLVADSPAFRAFGPGMALAILIGMLVAITLVPALLAIVGSAAFWAPFRRRTRVAAAALPERPRKGWSWLLTRRWFAAPMLLLCVAALLTMAAPALHMRLGLSFVEALPTNHPARQAATQAETGFADGILSPTELLVQGTGVADRATELAALQQALTQVPGVAGVLGPATGELPPGFNLFRAEDGTAVRFLLVLSDEPLGATAVQTLTRLDRDLPGLLRTAGLDGTQASMGGDTAVAKVIVDQTIHDLGRIAVAALIANLVFLMLFLRALIAPLGLLACSVLAIGATLGLTTWLFQDVYHADGLTFYVPFAAAVLLVALGSDYNIFGIGPAWREARGRPLREALAITLPQSAHAIRTAAITLAVSLGLLALVPLRPFRELAFALAVGILIDAFIVRSLLAPMLLSMLGRAVEPASATEQPPVVPAARAPEPAVLSTEAPPERA</sequence>
<feature type="transmembrane region" description="Helical" evidence="8">
    <location>
        <begin position="201"/>
        <end position="220"/>
    </location>
</feature>
<feature type="transmembrane region" description="Helical" evidence="8">
    <location>
        <begin position="227"/>
        <end position="249"/>
    </location>
</feature>
<comment type="similarity">
    <text evidence="2">Belongs to the resistance-nodulation-cell division (RND) (TC 2.A.6) family. MmpL subfamily.</text>
</comment>
<protein>
    <submittedName>
        <fullName evidence="10">MMPL family transporter</fullName>
    </submittedName>
</protein>
<keyword evidence="11" id="KW-1185">Reference proteome</keyword>
<feature type="domain" description="Membrane transport protein MMPL" evidence="9">
    <location>
        <begin position="428"/>
        <end position="733"/>
    </location>
</feature>
<accession>A0ABV9VRR0</accession>
<keyword evidence="5 8" id="KW-1133">Transmembrane helix</keyword>
<evidence type="ECO:0000256" key="6">
    <source>
        <dbReference type="ARBA" id="ARBA00023136"/>
    </source>
</evidence>
<evidence type="ECO:0000256" key="4">
    <source>
        <dbReference type="ARBA" id="ARBA00022692"/>
    </source>
</evidence>
<feature type="transmembrane region" description="Helical" evidence="8">
    <location>
        <begin position="261"/>
        <end position="282"/>
    </location>
</feature>